<dbReference type="InterPro" id="IPR006555">
    <property type="entry name" value="ATP-dep_Helicase_C"/>
</dbReference>
<evidence type="ECO:0000259" key="15">
    <source>
        <dbReference type="PROSITE" id="PS51193"/>
    </source>
</evidence>
<dbReference type="GO" id="GO:0003677">
    <property type="term" value="F:DNA binding"/>
    <property type="evidence" value="ECO:0007669"/>
    <property type="project" value="UniProtKB-KW"/>
</dbReference>
<dbReference type="SUPFAM" id="SSF52540">
    <property type="entry name" value="P-loop containing nucleoside triphosphate hydrolases"/>
    <property type="match status" value="2"/>
</dbReference>
<dbReference type="Proteomes" id="UP000469421">
    <property type="component" value="Unassembled WGS sequence"/>
</dbReference>
<dbReference type="GO" id="GO:0046872">
    <property type="term" value="F:metal ion binding"/>
    <property type="evidence" value="ECO:0007669"/>
    <property type="project" value="UniProtKB-KW"/>
</dbReference>
<protein>
    <recommendedName>
        <fullName evidence="12">DNA 5'-3' helicase</fullName>
        <ecNumber evidence="12">5.6.2.3</ecNumber>
    </recommendedName>
</protein>
<evidence type="ECO:0000256" key="7">
    <source>
        <dbReference type="ARBA" id="ARBA00023004"/>
    </source>
</evidence>
<comment type="similarity">
    <text evidence="11">Belongs to the helicase family. DinG subfamily.</text>
</comment>
<keyword evidence="9" id="KW-0238">DNA-binding</keyword>
<evidence type="ECO:0000256" key="14">
    <source>
        <dbReference type="SAM" id="MobiDB-lite"/>
    </source>
</evidence>
<evidence type="ECO:0000256" key="10">
    <source>
        <dbReference type="ARBA" id="ARBA00023235"/>
    </source>
</evidence>
<evidence type="ECO:0000256" key="8">
    <source>
        <dbReference type="ARBA" id="ARBA00023014"/>
    </source>
</evidence>
<keyword evidence="7" id="KW-0408">Iron</keyword>
<accession>A0A6N7LUR8</accession>
<feature type="compositionally biased region" description="Polar residues" evidence="14">
    <location>
        <begin position="672"/>
        <end position="684"/>
    </location>
</feature>
<sequence>MANTDSGLFVTSARSHLTDLTRFAPLLPGYQPREPQLEMAEAVEKAIRGGGTLMVEAETGTGKTLAYLVPALLSEGPTLVSTGTKSLQDQLFFKDLPLVRKALGLPRKVALLKGRANYLCPYRLELHQEEARFLTRETVEQMQIVAHWAGRTRTGDIAELQQLPEDAPIWPWVTSTADNCLGTDCPSYQECPLMNARKEAQEADLVVVNHHLFFADAALRGSGAGMELLPSANTVIFDEAHQLPEIAAAFFGDTLSTRQVQELGRDSLSEAGQTSADLATLNQLIASVEKGCLDFRLSLGEMERRAPWSDVWENEAVMQAGEDLLEALRQLDVFLGPLGKASRGMEACSRRASEHVDCLAAYLKGDQPNRVYWFETFKRTVVLHSTPLSVSAQLRAQRERNPCSWILTSATLSVGGRFEHIQKRLGLDSADTLRLESPFDFKKQAVFYAPDGLPQPNDPDYTRALTEAMVPVIKAAGGRTFFLFTSHRALREAAAILRSAVDYPLLVQGESGRRELLDTFRDKGNAVLLGTSSFWEGIDVRGEALSCVIIDKLPFGSPGDPVAAARIEHINRNGGNAFRDYQLPQAVLALRQGAGRLIRDPQDTGLLVVADPRLLTKSYGKLFVNSLPNMTRTRKLDVVQRFFAYLARQGQTSQAGVPSNESAPGIPAAANEQPSGVSTGQREA</sequence>
<proteinExistence type="inferred from homology"/>
<keyword evidence="17" id="KW-1185">Reference proteome</keyword>
<evidence type="ECO:0000256" key="2">
    <source>
        <dbReference type="ARBA" id="ARBA00022723"/>
    </source>
</evidence>
<keyword evidence="8" id="KW-0411">Iron-sulfur</keyword>
<dbReference type="InterPro" id="IPR014001">
    <property type="entry name" value="Helicase_ATP-bd"/>
</dbReference>
<comment type="caution">
    <text evidence="16">The sequence shown here is derived from an EMBL/GenBank/DDBJ whole genome shotgun (WGS) entry which is preliminary data.</text>
</comment>
<dbReference type="PROSITE" id="PS51193">
    <property type="entry name" value="HELICASE_ATP_BIND_2"/>
    <property type="match status" value="1"/>
</dbReference>
<dbReference type="GO" id="GO:0051536">
    <property type="term" value="F:iron-sulfur cluster binding"/>
    <property type="evidence" value="ECO:0007669"/>
    <property type="project" value="UniProtKB-KW"/>
</dbReference>
<keyword evidence="10" id="KW-0413">Isomerase</keyword>
<organism evidence="16 17">
    <name type="scientific">Alcanivorax sediminis</name>
    <dbReference type="NCBI Taxonomy" id="2663008"/>
    <lineage>
        <taxon>Bacteria</taxon>
        <taxon>Pseudomonadati</taxon>
        <taxon>Pseudomonadota</taxon>
        <taxon>Gammaproteobacteria</taxon>
        <taxon>Oceanospirillales</taxon>
        <taxon>Alcanivoracaceae</taxon>
        <taxon>Alcanivorax</taxon>
    </lineage>
</organism>
<keyword evidence="3" id="KW-0547">Nucleotide-binding</keyword>
<evidence type="ECO:0000256" key="1">
    <source>
        <dbReference type="ARBA" id="ARBA00001966"/>
    </source>
</evidence>
<evidence type="ECO:0000256" key="12">
    <source>
        <dbReference type="ARBA" id="ARBA00044969"/>
    </source>
</evidence>
<dbReference type="PANTHER" id="PTHR11472:SF34">
    <property type="entry name" value="REGULATOR OF TELOMERE ELONGATION HELICASE 1"/>
    <property type="match status" value="1"/>
</dbReference>
<dbReference type="SMART" id="SM00491">
    <property type="entry name" value="HELICc2"/>
    <property type="match status" value="1"/>
</dbReference>
<dbReference type="SMART" id="SM00487">
    <property type="entry name" value="DEXDc"/>
    <property type="match status" value="1"/>
</dbReference>
<dbReference type="InterPro" id="IPR014013">
    <property type="entry name" value="Helic_SF1/SF2_ATP-bd_DinG/Rad3"/>
</dbReference>
<dbReference type="InterPro" id="IPR011545">
    <property type="entry name" value="DEAD/DEAH_box_helicase_dom"/>
</dbReference>
<dbReference type="EMBL" id="WIRE01000001">
    <property type="protein sequence ID" value="MQX54187.1"/>
    <property type="molecule type" value="Genomic_DNA"/>
</dbReference>
<name>A0A6N7LUR8_9GAMM</name>
<feature type="domain" description="Helicase ATP-binding" evidence="15">
    <location>
        <begin position="22"/>
        <end position="288"/>
    </location>
</feature>
<dbReference type="InterPro" id="IPR045028">
    <property type="entry name" value="DinG/Rad3-like"/>
</dbReference>
<evidence type="ECO:0000313" key="17">
    <source>
        <dbReference type="Proteomes" id="UP000469421"/>
    </source>
</evidence>
<dbReference type="Pfam" id="PF06733">
    <property type="entry name" value="DEAD_2"/>
    <property type="match status" value="1"/>
</dbReference>
<dbReference type="Pfam" id="PF00270">
    <property type="entry name" value="DEAD"/>
    <property type="match status" value="1"/>
</dbReference>
<dbReference type="GO" id="GO:0016818">
    <property type="term" value="F:hydrolase activity, acting on acid anhydrides, in phosphorus-containing anhydrides"/>
    <property type="evidence" value="ECO:0007669"/>
    <property type="project" value="InterPro"/>
</dbReference>
<feature type="region of interest" description="Disordered" evidence="14">
    <location>
        <begin position="652"/>
        <end position="684"/>
    </location>
</feature>
<evidence type="ECO:0000256" key="4">
    <source>
        <dbReference type="ARBA" id="ARBA00022801"/>
    </source>
</evidence>
<dbReference type="InterPro" id="IPR010614">
    <property type="entry name" value="RAD3-like_helicase_DEAD"/>
</dbReference>
<dbReference type="GO" id="GO:0005524">
    <property type="term" value="F:ATP binding"/>
    <property type="evidence" value="ECO:0007669"/>
    <property type="project" value="UniProtKB-KW"/>
</dbReference>
<dbReference type="Pfam" id="PF13307">
    <property type="entry name" value="Helicase_C_2"/>
    <property type="match status" value="1"/>
</dbReference>
<reference evidence="16 17" key="1">
    <citation type="submission" date="2019-10" db="EMBL/GenBank/DDBJ databases">
        <title>Alcanivorax sp.PA15-N-34 draft genome sequence.</title>
        <authorList>
            <person name="Liao X."/>
            <person name="Shao Z."/>
        </authorList>
    </citation>
    <scope>NUCLEOTIDE SEQUENCE [LARGE SCALE GENOMIC DNA]</scope>
    <source>
        <strain evidence="16 17">PA15-N-34</strain>
    </source>
</reference>
<evidence type="ECO:0000256" key="6">
    <source>
        <dbReference type="ARBA" id="ARBA00022840"/>
    </source>
</evidence>
<evidence type="ECO:0000313" key="16">
    <source>
        <dbReference type="EMBL" id="MQX54187.1"/>
    </source>
</evidence>
<keyword evidence="6" id="KW-0067">ATP-binding</keyword>
<comment type="catalytic activity">
    <reaction evidence="13">
        <text>ATP + H2O = ADP + phosphate + H(+)</text>
        <dbReference type="Rhea" id="RHEA:13065"/>
        <dbReference type="ChEBI" id="CHEBI:15377"/>
        <dbReference type="ChEBI" id="CHEBI:15378"/>
        <dbReference type="ChEBI" id="CHEBI:30616"/>
        <dbReference type="ChEBI" id="CHEBI:43474"/>
        <dbReference type="ChEBI" id="CHEBI:456216"/>
        <dbReference type="EC" id="5.6.2.3"/>
    </reaction>
</comment>
<keyword evidence="2" id="KW-0479">Metal-binding</keyword>
<dbReference type="EC" id="5.6.2.3" evidence="12"/>
<feature type="compositionally biased region" description="Polar residues" evidence="14">
    <location>
        <begin position="652"/>
        <end position="662"/>
    </location>
</feature>
<evidence type="ECO:0000256" key="5">
    <source>
        <dbReference type="ARBA" id="ARBA00022806"/>
    </source>
</evidence>
<keyword evidence="5 16" id="KW-0347">Helicase</keyword>
<evidence type="ECO:0000256" key="9">
    <source>
        <dbReference type="ARBA" id="ARBA00023125"/>
    </source>
</evidence>
<evidence type="ECO:0000256" key="13">
    <source>
        <dbReference type="ARBA" id="ARBA00048954"/>
    </source>
</evidence>
<dbReference type="GO" id="GO:0006281">
    <property type="term" value="P:DNA repair"/>
    <property type="evidence" value="ECO:0007669"/>
    <property type="project" value="TreeGrafter"/>
</dbReference>
<dbReference type="PANTHER" id="PTHR11472">
    <property type="entry name" value="DNA REPAIR DEAD HELICASE RAD3/XP-D SUBFAMILY MEMBER"/>
    <property type="match status" value="1"/>
</dbReference>
<dbReference type="InterPro" id="IPR027417">
    <property type="entry name" value="P-loop_NTPase"/>
</dbReference>
<comment type="cofactor">
    <cofactor evidence="1">
        <name>[4Fe-4S] cluster</name>
        <dbReference type="ChEBI" id="CHEBI:49883"/>
    </cofactor>
</comment>
<dbReference type="AlphaFoldDB" id="A0A6N7LUR8"/>
<gene>
    <name evidence="16" type="ORF">GFN93_13100</name>
</gene>
<keyword evidence="4" id="KW-0378">Hydrolase</keyword>
<dbReference type="Gene3D" id="3.40.50.300">
    <property type="entry name" value="P-loop containing nucleotide triphosphate hydrolases"/>
    <property type="match status" value="2"/>
</dbReference>
<evidence type="ECO:0000256" key="11">
    <source>
        <dbReference type="ARBA" id="ARBA00038058"/>
    </source>
</evidence>
<dbReference type="GO" id="GO:0043139">
    <property type="term" value="F:5'-3' DNA helicase activity"/>
    <property type="evidence" value="ECO:0007669"/>
    <property type="project" value="UniProtKB-EC"/>
</dbReference>
<evidence type="ECO:0000256" key="3">
    <source>
        <dbReference type="ARBA" id="ARBA00022741"/>
    </source>
</evidence>